<dbReference type="InterPro" id="IPR002048">
    <property type="entry name" value="EF_hand_dom"/>
</dbReference>
<dbReference type="Pfam" id="PF01221">
    <property type="entry name" value="Dynein_light"/>
    <property type="match status" value="1"/>
</dbReference>
<gene>
    <name evidence="2" type="ORF">CDAUBV1_LOCUS3346</name>
</gene>
<dbReference type="SUPFAM" id="SSF47473">
    <property type="entry name" value="EF-hand"/>
    <property type="match status" value="1"/>
</dbReference>
<evidence type="ECO:0000313" key="2">
    <source>
        <dbReference type="EMBL" id="CAL5131174.1"/>
    </source>
</evidence>
<dbReference type="Gene3D" id="3.30.740.10">
    <property type="entry name" value="Protein Inhibitor Of Neuronal Nitric Oxide Synthase"/>
    <property type="match status" value="1"/>
</dbReference>
<name>A0AAV2T5C0_CALDB</name>
<dbReference type="GO" id="GO:0005509">
    <property type="term" value="F:calcium ion binding"/>
    <property type="evidence" value="ECO:0007669"/>
    <property type="project" value="InterPro"/>
</dbReference>
<dbReference type="GO" id="GO:0030286">
    <property type="term" value="C:dynein complex"/>
    <property type="evidence" value="ECO:0007669"/>
    <property type="project" value="InterPro"/>
</dbReference>
<proteinExistence type="predicted"/>
<evidence type="ECO:0000313" key="3">
    <source>
        <dbReference type="Proteomes" id="UP001497525"/>
    </source>
</evidence>
<sequence>MEPFCEAFFCVDTDGDEKIHIRDLEDYVKRNNLDPAMVSQWKNLFDKKGTGVITLQEFCDTLGLRLADVRVQRESFRKTQAAASRLNPDIRVIQATMPPDQQYTVSEELIRITSDKNLTPKEVADRLKKYLEDKYGRIWDVVVSDGSCWCSFSHIPETSFFFQYHKYVYLIWKTPE</sequence>
<dbReference type="PROSITE" id="PS50222">
    <property type="entry name" value="EF_HAND_2"/>
    <property type="match status" value="1"/>
</dbReference>
<accession>A0AAV2T5C0</accession>
<dbReference type="InterPro" id="IPR001372">
    <property type="entry name" value="Dynein_light_chain_typ-1/2"/>
</dbReference>
<dbReference type="SUPFAM" id="SSF54648">
    <property type="entry name" value="DLC"/>
    <property type="match status" value="1"/>
</dbReference>
<comment type="caution">
    <text evidence="2">The sequence shown here is derived from an EMBL/GenBank/DDBJ whole genome shotgun (WGS) entry which is preliminary data.</text>
</comment>
<dbReference type="Pfam" id="PF13499">
    <property type="entry name" value="EF-hand_7"/>
    <property type="match status" value="1"/>
</dbReference>
<organism evidence="2 3">
    <name type="scientific">Calicophoron daubneyi</name>
    <name type="common">Rumen fluke</name>
    <name type="synonym">Paramphistomum daubneyi</name>
    <dbReference type="NCBI Taxonomy" id="300641"/>
    <lineage>
        <taxon>Eukaryota</taxon>
        <taxon>Metazoa</taxon>
        <taxon>Spiralia</taxon>
        <taxon>Lophotrochozoa</taxon>
        <taxon>Platyhelminthes</taxon>
        <taxon>Trematoda</taxon>
        <taxon>Digenea</taxon>
        <taxon>Plagiorchiida</taxon>
        <taxon>Pronocephalata</taxon>
        <taxon>Paramphistomoidea</taxon>
        <taxon>Paramphistomidae</taxon>
        <taxon>Calicophoron</taxon>
    </lineage>
</organism>
<dbReference type="InterPro" id="IPR011992">
    <property type="entry name" value="EF-hand-dom_pair"/>
</dbReference>
<dbReference type="Proteomes" id="UP001497525">
    <property type="component" value="Unassembled WGS sequence"/>
</dbReference>
<feature type="domain" description="EF-hand" evidence="1">
    <location>
        <begin position="43"/>
        <end position="68"/>
    </location>
</feature>
<evidence type="ECO:0000259" key="1">
    <source>
        <dbReference type="PROSITE" id="PS50222"/>
    </source>
</evidence>
<reference evidence="2" key="1">
    <citation type="submission" date="2024-06" db="EMBL/GenBank/DDBJ databases">
        <authorList>
            <person name="Liu X."/>
            <person name="Lenzi L."/>
            <person name="Haldenby T S."/>
            <person name="Uol C."/>
        </authorList>
    </citation>
    <scope>NUCLEOTIDE SEQUENCE</scope>
</reference>
<dbReference type="EMBL" id="CAXLJL010000079">
    <property type="protein sequence ID" value="CAL5131174.1"/>
    <property type="molecule type" value="Genomic_DNA"/>
</dbReference>
<dbReference type="AlphaFoldDB" id="A0AAV2T5C0"/>
<dbReference type="InterPro" id="IPR037177">
    <property type="entry name" value="DLC_sf"/>
</dbReference>
<dbReference type="GO" id="GO:0007017">
    <property type="term" value="P:microtubule-based process"/>
    <property type="evidence" value="ECO:0007669"/>
    <property type="project" value="InterPro"/>
</dbReference>
<dbReference type="SMART" id="SM01375">
    <property type="entry name" value="Dynein_light"/>
    <property type="match status" value="1"/>
</dbReference>
<protein>
    <recommendedName>
        <fullName evidence="1">EF-hand domain-containing protein</fullName>
    </recommendedName>
</protein>
<dbReference type="CDD" id="cd21454">
    <property type="entry name" value="DLC-like_TAL"/>
    <property type="match status" value="1"/>
</dbReference>
<dbReference type="Gene3D" id="1.10.238.10">
    <property type="entry name" value="EF-hand"/>
    <property type="match status" value="1"/>
</dbReference>